<keyword evidence="3" id="KW-1185">Reference proteome</keyword>
<dbReference type="EMBL" id="AP015044">
    <property type="protein sequence ID" value="BAU02069.1"/>
    <property type="molecule type" value="Genomic_DNA"/>
</dbReference>
<organism evidence="2 3">
    <name type="scientific">Vigna angularis var. angularis</name>
    <dbReference type="NCBI Taxonomy" id="157739"/>
    <lineage>
        <taxon>Eukaryota</taxon>
        <taxon>Viridiplantae</taxon>
        <taxon>Streptophyta</taxon>
        <taxon>Embryophyta</taxon>
        <taxon>Tracheophyta</taxon>
        <taxon>Spermatophyta</taxon>
        <taxon>Magnoliopsida</taxon>
        <taxon>eudicotyledons</taxon>
        <taxon>Gunneridae</taxon>
        <taxon>Pentapetalae</taxon>
        <taxon>rosids</taxon>
        <taxon>fabids</taxon>
        <taxon>Fabales</taxon>
        <taxon>Fabaceae</taxon>
        <taxon>Papilionoideae</taxon>
        <taxon>50 kb inversion clade</taxon>
        <taxon>NPAAA clade</taxon>
        <taxon>indigoferoid/millettioid clade</taxon>
        <taxon>Phaseoleae</taxon>
        <taxon>Vigna</taxon>
    </lineage>
</organism>
<name>A0A0S3TAM6_PHAAN</name>
<reference evidence="2 3" key="1">
    <citation type="journal article" date="2015" name="Sci. Rep.">
        <title>The power of single molecule real-time sequencing technology in the de novo assembly of a eukaryotic genome.</title>
        <authorList>
            <person name="Sakai H."/>
            <person name="Naito K."/>
            <person name="Ogiso-Tanaka E."/>
            <person name="Takahashi Y."/>
            <person name="Iseki K."/>
            <person name="Muto C."/>
            <person name="Satou K."/>
            <person name="Teruya K."/>
            <person name="Shiroma A."/>
            <person name="Shimoji M."/>
            <person name="Hirano T."/>
            <person name="Itoh T."/>
            <person name="Kaga A."/>
            <person name="Tomooka N."/>
        </authorList>
    </citation>
    <scope>NUCLEOTIDE SEQUENCE [LARGE SCALE GENOMIC DNA]</scope>
    <source>
        <strain evidence="3">cv. Shumari</strain>
    </source>
</reference>
<dbReference type="AlphaFoldDB" id="A0A0S3TAM6"/>
<proteinExistence type="predicted"/>
<evidence type="ECO:0000313" key="3">
    <source>
        <dbReference type="Proteomes" id="UP000291084"/>
    </source>
</evidence>
<feature type="non-terminal residue" evidence="2">
    <location>
        <position position="97"/>
    </location>
</feature>
<dbReference type="Pfam" id="PF13960">
    <property type="entry name" value="DUF4218"/>
    <property type="match status" value="1"/>
</dbReference>
<accession>A0A0S3TAM6</accession>
<sequence length="97" mass="11415">MVHLLVHLVREIKLCGPVYLRWMYPIERYMKILKGYVKNPYRPEGSMIERYIAEESIEFCSDYMTSTNPIGVPRTAWLNKFSTSKSIRGVNVVTKDR</sequence>
<dbReference type="PANTHER" id="PTHR48258">
    <property type="entry name" value="DUF4218 DOMAIN-CONTAINING PROTEIN-RELATED"/>
    <property type="match status" value="1"/>
</dbReference>
<evidence type="ECO:0000259" key="1">
    <source>
        <dbReference type="Pfam" id="PF13960"/>
    </source>
</evidence>
<dbReference type="InterPro" id="IPR025452">
    <property type="entry name" value="DUF4218"/>
</dbReference>
<dbReference type="Proteomes" id="UP000291084">
    <property type="component" value="Chromosome 11"/>
</dbReference>
<feature type="domain" description="DUF4218" evidence="1">
    <location>
        <begin position="1"/>
        <end position="66"/>
    </location>
</feature>
<dbReference type="PANTHER" id="PTHR48258:SF9">
    <property type="entry name" value="OS01G0348150 PROTEIN"/>
    <property type="match status" value="1"/>
</dbReference>
<protein>
    <recommendedName>
        <fullName evidence="1">DUF4218 domain-containing protein</fullName>
    </recommendedName>
</protein>
<dbReference type="OrthoDB" id="1384760at2759"/>
<evidence type="ECO:0000313" key="2">
    <source>
        <dbReference type="EMBL" id="BAU02069.1"/>
    </source>
</evidence>
<gene>
    <name evidence="2" type="primary">Vigan.11G148800</name>
    <name evidence="2" type="ORF">VIGAN_11148800</name>
</gene>